<dbReference type="GO" id="GO:0006635">
    <property type="term" value="P:fatty acid beta-oxidation"/>
    <property type="evidence" value="ECO:0007669"/>
    <property type="project" value="TreeGrafter"/>
</dbReference>
<dbReference type="SUPFAM" id="SSF52096">
    <property type="entry name" value="ClpP/crotonase"/>
    <property type="match status" value="1"/>
</dbReference>
<name>A0A0D0BH13_9AGAM</name>
<protein>
    <recommendedName>
        <fullName evidence="5">Enoyl-CoA hydratase</fullName>
    </recommendedName>
</protein>
<dbReference type="PROSITE" id="PS00166">
    <property type="entry name" value="ENOYL_COA_HYDRATASE"/>
    <property type="match status" value="1"/>
</dbReference>
<reference evidence="4" key="2">
    <citation type="submission" date="2015-01" db="EMBL/GenBank/DDBJ databases">
        <title>Evolutionary Origins and Diversification of the Mycorrhizal Mutualists.</title>
        <authorList>
            <consortium name="DOE Joint Genome Institute"/>
            <consortium name="Mycorrhizal Genomics Consortium"/>
            <person name="Kohler A."/>
            <person name="Kuo A."/>
            <person name="Nagy L.G."/>
            <person name="Floudas D."/>
            <person name="Copeland A."/>
            <person name="Barry K.W."/>
            <person name="Cichocki N."/>
            <person name="Veneault-Fourrey C."/>
            <person name="LaButti K."/>
            <person name="Lindquist E.A."/>
            <person name="Lipzen A."/>
            <person name="Lundell T."/>
            <person name="Morin E."/>
            <person name="Murat C."/>
            <person name="Riley R."/>
            <person name="Ohm R."/>
            <person name="Sun H."/>
            <person name="Tunlid A."/>
            <person name="Henrissat B."/>
            <person name="Grigoriev I.V."/>
            <person name="Hibbett D.S."/>
            <person name="Martin F."/>
        </authorList>
    </citation>
    <scope>NUCLEOTIDE SEQUENCE [LARGE SCALE GENOMIC DNA]</scope>
    <source>
        <strain evidence="4">UH-Slu-Lm8-n1</strain>
    </source>
</reference>
<keyword evidence="4" id="KW-1185">Reference proteome</keyword>
<dbReference type="PANTHER" id="PTHR11941">
    <property type="entry name" value="ENOYL-COA HYDRATASE-RELATED"/>
    <property type="match status" value="1"/>
</dbReference>
<dbReference type="InterPro" id="IPR001753">
    <property type="entry name" value="Enoyl-CoA_hydra/iso"/>
</dbReference>
<evidence type="ECO:0000256" key="2">
    <source>
        <dbReference type="RuleBase" id="RU003707"/>
    </source>
</evidence>
<evidence type="ECO:0000313" key="4">
    <source>
        <dbReference type="Proteomes" id="UP000054485"/>
    </source>
</evidence>
<dbReference type="InterPro" id="IPR018376">
    <property type="entry name" value="Enoyl-CoA_hyd/isom_CS"/>
</dbReference>
<dbReference type="GO" id="GO:0005739">
    <property type="term" value="C:mitochondrion"/>
    <property type="evidence" value="ECO:0007669"/>
    <property type="project" value="TreeGrafter"/>
</dbReference>
<proteinExistence type="inferred from homology"/>
<organism evidence="3 4">
    <name type="scientific">Suillus luteus UH-Slu-Lm8-n1</name>
    <dbReference type="NCBI Taxonomy" id="930992"/>
    <lineage>
        <taxon>Eukaryota</taxon>
        <taxon>Fungi</taxon>
        <taxon>Dikarya</taxon>
        <taxon>Basidiomycota</taxon>
        <taxon>Agaricomycotina</taxon>
        <taxon>Agaricomycetes</taxon>
        <taxon>Agaricomycetidae</taxon>
        <taxon>Boletales</taxon>
        <taxon>Suillineae</taxon>
        <taxon>Suillaceae</taxon>
        <taxon>Suillus</taxon>
    </lineage>
</organism>
<dbReference type="PANTHER" id="PTHR11941:SF158">
    <property type="entry name" value="ENOYL-COA HYDRATASE (AFU_ORTHOLOGUE AFUA_2G10650)"/>
    <property type="match status" value="1"/>
</dbReference>
<dbReference type="OrthoDB" id="2139957at2759"/>
<dbReference type="Pfam" id="PF00378">
    <property type="entry name" value="ECH_1"/>
    <property type="match status" value="1"/>
</dbReference>
<dbReference type="Gene3D" id="3.90.226.10">
    <property type="entry name" value="2-enoyl-CoA Hydratase, Chain A, domain 1"/>
    <property type="match status" value="1"/>
</dbReference>
<evidence type="ECO:0000256" key="1">
    <source>
        <dbReference type="ARBA" id="ARBA00005254"/>
    </source>
</evidence>
<dbReference type="Proteomes" id="UP000054485">
    <property type="component" value="Unassembled WGS sequence"/>
</dbReference>
<evidence type="ECO:0008006" key="5">
    <source>
        <dbReference type="Google" id="ProtNLM"/>
    </source>
</evidence>
<comment type="similarity">
    <text evidence="1 2">Belongs to the enoyl-CoA hydratase/isomerase family.</text>
</comment>
<accession>A0A0D0BH13</accession>
<sequence length="285" mass="31078">MSSNWDPLALHPPPHEEHLKVSFPQDHVMLITLNRPNNLNAITPQLTKDIATILNWFDDQTSLWVVVVTGSGRAFCAGADLKAWLHNQSSGRANEQEEVASSVHGFASISRRHTSCKPMIAAVNGSAYGGGVEMILNCDIVIASEDAVFALPEVKRGVLAAQGVIPRLGRVAGHQLASEMLLLGNTITAIQARDRFRFVNFVVDTSAVLSTALDIARQVVMNSPDSVQSSKHGLVLAQKHHFEEAVQTHALSLVSKRLYQGSNIKEGLAAFSERRKPRWSNPAKL</sequence>
<evidence type="ECO:0000313" key="3">
    <source>
        <dbReference type="EMBL" id="KIK42473.1"/>
    </source>
</evidence>
<dbReference type="EMBL" id="KN835238">
    <property type="protein sequence ID" value="KIK42473.1"/>
    <property type="molecule type" value="Genomic_DNA"/>
</dbReference>
<reference evidence="3 4" key="1">
    <citation type="submission" date="2014-04" db="EMBL/GenBank/DDBJ databases">
        <authorList>
            <consortium name="DOE Joint Genome Institute"/>
            <person name="Kuo A."/>
            <person name="Ruytinx J."/>
            <person name="Rineau F."/>
            <person name="Colpaert J."/>
            <person name="Kohler A."/>
            <person name="Nagy L.G."/>
            <person name="Floudas D."/>
            <person name="Copeland A."/>
            <person name="Barry K.W."/>
            <person name="Cichocki N."/>
            <person name="Veneault-Fourrey C."/>
            <person name="LaButti K."/>
            <person name="Lindquist E.A."/>
            <person name="Lipzen A."/>
            <person name="Lundell T."/>
            <person name="Morin E."/>
            <person name="Murat C."/>
            <person name="Sun H."/>
            <person name="Tunlid A."/>
            <person name="Henrissat B."/>
            <person name="Grigoriev I.V."/>
            <person name="Hibbett D.S."/>
            <person name="Martin F."/>
            <person name="Nordberg H.P."/>
            <person name="Cantor M.N."/>
            <person name="Hua S.X."/>
        </authorList>
    </citation>
    <scope>NUCLEOTIDE SEQUENCE [LARGE SCALE GENOMIC DNA]</scope>
    <source>
        <strain evidence="3 4">UH-Slu-Lm8-n1</strain>
    </source>
</reference>
<dbReference type="CDD" id="cd06558">
    <property type="entry name" value="crotonase-like"/>
    <property type="match status" value="1"/>
</dbReference>
<dbReference type="InterPro" id="IPR029045">
    <property type="entry name" value="ClpP/crotonase-like_dom_sf"/>
</dbReference>
<dbReference type="InParanoid" id="A0A0D0BH13"/>
<dbReference type="GO" id="GO:0003824">
    <property type="term" value="F:catalytic activity"/>
    <property type="evidence" value="ECO:0007669"/>
    <property type="project" value="InterPro"/>
</dbReference>
<dbReference type="AlphaFoldDB" id="A0A0D0BH13"/>
<dbReference type="HOGENOM" id="CLU_009834_7_6_1"/>
<dbReference type="STRING" id="930992.A0A0D0BH13"/>
<gene>
    <name evidence="3" type="ORF">CY34DRAFT_804900</name>
</gene>